<dbReference type="Pfam" id="PF04464">
    <property type="entry name" value="Glyphos_transf"/>
    <property type="match status" value="1"/>
</dbReference>
<dbReference type="InterPro" id="IPR007554">
    <property type="entry name" value="Glycerophosphate_synth"/>
</dbReference>
<name>A0A1I1UE96_9BACI</name>
<dbReference type="SUPFAM" id="SSF53756">
    <property type="entry name" value="UDP-Glycosyltransferase/glycogen phosphorylase"/>
    <property type="match status" value="1"/>
</dbReference>
<evidence type="ECO:0000256" key="2">
    <source>
        <dbReference type="ARBA" id="ARBA00010488"/>
    </source>
</evidence>
<dbReference type="PANTHER" id="PTHR37316">
    <property type="entry name" value="TEICHOIC ACID GLYCEROL-PHOSPHATE PRIMASE"/>
    <property type="match status" value="1"/>
</dbReference>
<dbReference type="GO" id="GO:0019350">
    <property type="term" value="P:teichoic acid biosynthetic process"/>
    <property type="evidence" value="ECO:0007669"/>
    <property type="project" value="UniProtKB-KW"/>
</dbReference>
<sequence>MNLKIGAARIIMLLFSCLPIKKNKLLLFSYYGSHYGDSPKYISEYILKHYPKQRFNIVWAFTDPDSKHHLKNVRKVKIMSLRYFYALCTSKVLITNYRMTGAFVKRKNQYYIQTWHSSLRLKQIERDAAQALPAHYVEMAKKDSAKCDLLLSGSKYSTEIFKRAFWYGGEIFEHGTPRNDVLVENNANRRRAVLDKLNIKSEKKVLLYAPTFRKNSNLEIYHLDWQTITRQLQARFGGEWTVLVKLHPHLIAESDKLLYGDNVVDATSYDDIQELLLAADVLISDYSSLIFDYAITMRPCFLYVPDIEEYTRQDRKLYFEINDLPFINAVSHNDLLVKMNNFDDAHYKQQLGQFMARVGSFEKGNASEHAARRIYEICYGKHAKRSDNLNEAV</sequence>
<dbReference type="Proteomes" id="UP000199474">
    <property type="component" value="Unassembled WGS sequence"/>
</dbReference>
<gene>
    <name evidence="7" type="ORF">SAMN05216238_10379</name>
</gene>
<dbReference type="Gene3D" id="3.40.50.12580">
    <property type="match status" value="1"/>
</dbReference>
<evidence type="ECO:0000256" key="1">
    <source>
        <dbReference type="ARBA" id="ARBA00004202"/>
    </source>
</evidence>
<evidence type="ECO:0000256" key="6">
    <source>
        <dbReference type="ARBA" id="ARBA00023136"/>
    </source>
</evidence>
<dbReference type="PANTHER" id="PTHR37316:SF3">
    <property type="entry name" value="TEICHOIC ACID GLYCEROL-PHOSPHATE TRANSFERASE"/>
    <property type="match status" value="1"/>
</dbReference>
<comment type="subcellular location">
    <subcellularLocation>
        <location evidence="1">Cell membrane</location>
        <topology evidence="1">Peripheral membrane protein</topology>
    </subcellularLocation>
</comment>
<dbReference type="EMBL" id="FOMR01000003">
    <property type="protein sequence ID" value="SFD67083.1"/>
    <property type="molecule type" value="Genomic_DNA"/>
</dbReference>
<evidence type="ECO:0000313" key="8">
    <source>
        <dbReference type="Proteomes" id="UP000199474"/>
    </source>
</evidence>
<reference evidence="8" key="1">
    <citation type="submission" date="2016-10" db="EMBL/GenBank/DDBJ databases">
        <authorList>
            <person name="Varghese N."/>
            <person name="Submissions S."/>
        </authorList>
    </citation>
    <scope>NUCLEOTIDE SEQUENCE [LARGE SCALE GENOMIC DNA]</scope>
    <source>
        <strain evidence="8">DSM 22530</strain>
    </source>
</reference>
<dbReference type="GO" id="GO:0047355">
    <property type="term" value="F:CDP-glycerol glycerophosphotransferase activity"/>
    <property type="evidence" value="ECO:0007669"/>
    <property type="project" value="InterPro"/>
</dbReference>
<dbReference type="Gene3D" id="3.40.50.11820">
    <property type="match status" value="1"/>
</dbReference>
<dbReference type="InterPro" id="IPR051612">
    <property type="entry name" value="Teichoic_Acid_Biosynth"/>
</dbReference>
<dbReference type="RefSeq" id="WP_090082323.1">
    <property type="nucleotide sequence ID" value="NZ_FOMR01000003.1"/>
</dbReference>
<keyword evidence="8" id="KW-1185">Reference proteome</keyword>
<dbReference type="InterPro" id="IPR043149">
    <property type="entry name" value="TagF_N"/>
</dbReference>
<dbReference type="GO" id="GO:0005886">
    <property type="term" value="C:plasma membrane"/>
    <property type="evidence" value="ECO:0007669"/>
    <property type="project" value="UniProtKB-SubCell"/>
</dbReference>
<evidence type="ECO:0000256" key="3">
    <source>
        <dbReference type="ARBA" id="ARBA00022475"/>
    </source>
</evidence>
<organism evidence="7 8">
    <name type="scientific">Lentibacillus persicus</name>
    <dbReference type="NCBI Taxonomy" id="640948"/>
    <lineage>
        <taxon>Bacteria</taxon>
        <taxon>Bacillati</taxon>
        <taxon>Bacillota</taxon>
        <taxon>Bacilli</taxon>
        <taxon>Bacillales</taxon>
        <taxon>Bacillaceae</taxon>
        <taxon>Lentibacillus</taxon>
    </lineage>
</organism>
<dbReference type="InterPro" id="IPR043148">
    <property type="entry name" value="TagF_C"/>
</dbReference>
<keyword evidence="4 7" id="KW-0808">Transferase</keyword>
<protein>
    <submittedName>
        <fullName evidence="7">CDP-glycerol:poly(Glycerophosphate) glycerophosphotransferase</fullName>
    </submittedName>
</protein>
<dbReference type="AlphaFoldDB" id="A0A1I1UE96"/>
<dbReference type="STRING" id="640948.SAMN05216238_10379"/>
<keyword evidence="3" id="KW-1003">Cell membrane</keyword>
<proteinExistence type="inferred from homology"/>
<keyword evidence="6" id="KW-0472">Membrane</keyword>
<evidence type="ECO:0000256" key="5">
    <source>
        <dbReference type="ARBA" id="ARBA00022944"/>
    </source>
</evidence>
<evidence type="ECO:0000256" key="4">
    <source>
        <dbReference type="ARBA" id="ARBA00022679"/>
    </source>
</evidence>
<dbReference type="OrthoDB" id="9811865at2"/>
<keyword evidence="5" id="KW-0777">Teichoic acid biosynthesis</keyword>
<evidence type="ECO:0000313" key="7">
    <source>
        <dbReference type="EMBL" id="SFD67083.1"/>
    </source>
</evidence>
<accession>A0A1I1UE96</accession>
<comment type="similarity">
    <text evidence="2">Belongs to the CDP-glycerol glycerophosphotransferase family.</text>
</comment>